<keyword evidence="5" id="KW-1185">Reference proteome</keyword>
<dbReference type="InterPro" id="IPR002347">
    <property type="entry name" value="SDR_fam"/>
</dbReference>
<dbReference type="Gene3D" id="3.40.50.720">
    <property type="entry name" value="NAD(P)-binding Rossmann-like Domain"/>
    <property type="match status" value="1"/>
</dbReference>
<evidence type="ECO:0000256" key="1">
    <source>
        <dbReference type="ARBA" id="ARBA00006484"/>
    </source>
</evidence>
<dbReference type="Pfam" id="PF00106">
    <property type="entry name" value="adh_short"/>
    <property type="match status" value="1"/>
</dbReference>
<keyword evidence="2" id="KW-0560">Oxidoreductase</keyword>
<dbReference type="PANTHER" id="PTHR44196:SF1">
    <property type="entry name" value="DEHYDROGENASE_REDUCTASE SDR FAMILY MEMBER 7B"/>
    <property type="match status" value="1"/>
</dbReference>
<dbReference type="PANTHER" id="PTHR44196">
    <property type="entry name" value="DEHYDROGENASE/REDUCTASE SDR FAMILY MEMBER 7B"/>
    <property type="match status" value="1"/>
</dbReference>
<name>A0ABW6MCM8_9ACTN</name>
<sequence length="247" mass="26273">MNATGNTVLVAGATSGIGLGLALRLHAAGNRVIVSGRREDRLKQIVSEHPGIESVVLDVTDPAAVRDVTAQLLQRFPDLDVLVTMAGMMLPEDLHHADFLAVAEATVATNLLGTIRLVAALTEHLAGRPRATIMTVSSGLAFVPLPIAPTYNATKAAVHSFTESLRVQLADTRVEVLELVPPAVRTALMGQEDSATAMPLDTFLDEVMSILGAGRQPDEILVKAVEPVRFAEARGEYSTMLRLLSGR</sequence>
<evidence type="ECO:0000256" key="2">
    <source>
        <dbReference type="ARBA" id="ARBA00023002"/>
    </source>
</evidence>
<evidence type="ECO:0000256" key="3">
    <source>
        <dbReference type="RuleBase" id="RU000363"/>
    </source>
</evidence>
<accession>A0ABW6MCM8</accession>
<dbReference type="PRINTS" id="PR00080">
    <property type="entry name" value="SDRFAMILY"/>
</dbReference>
<dbReference type="SUPFAM" id="SSF51735">
    <property type="entry name" value="NAD(P)-binding Rossmann-fold domains"/>
    <property type="match status" value="1"/>
</dbReference>
<evidence type="ECO:0000313" key="4">
    <source>
        <dbReference type="EMBL" id="MFE9603524.1"/>
    </source>
</evidence>
<dbReference type="Proteomes" id="UP001601303">
    <property type="component" value="Unassembled WGS sequence"/>
</dbReference>
<proteinExistence type="inferred from homology"/>
<evidence type="ECO:0000313" key="5">
    <source>
        <dbReference type="Proteomes" id="UP001601303"/>
    </source>
</evidence>
<organism evidence="4 5">
    <name type="scientific">Streptomyces hokutonensis</name>
    <dbReference type="NCBI Taxonomy" id="1306990"/>
    <lineage>
        <taxon>Bacteria</taxon>
        <taxon>Bacillati</taxon>
        <taxon>Actinomycetota</taxon>
        <taxon>Actinomycetes</taxon>
        <taxon>Kitasatosporales</taxon>
        <taxon>Streptomycetaceae</taxon>
        <taxon>Streptomyces</taxon>
    </lineage>
</organism>
<comment type="caution">
    <text evidence="4">The sequence shown here is derived from an EMBL/GenBank/DDBJ whole genome shotgun (WGS) entry which is preliminary data.</text>
</comment>
<dbReference type="EMBL" id="JBIAHM010000013">
    <property type="protein sequence ID" value="MFE9603524.1"/>
    <property type="molecule type" value="Genomic_DNA"/>
</dbReference>
<reference evidence="4 5" key="1">
    <citation type="submission" date="2024-10" db="EMBL/GenBank/DDBJ databases">
        <title>The Natural Products Discovery Center: Release of the First 8490 Sequenced Strains for Exploring Actinobacteria Biosynthetic Diversity.</title>
        <authorList>
            <person name="Kalkreuter E."/>
            <person name="Kautsar S.A."/>
            <person name="Yang D."/>
            <person name="Bader C.D."/>
            <person name="Teijaro C.N."/>
            <person name="Fluegel L."/>
            <person name="Davis C.M."/>
            <person name="Simpson J.R."/>
            <person name="Lauterbach L."/>
            <person name="Steele A.D."/>
            <person name="Gui C."/>
            <person name="Meng S."/>
            <person name="Li G."/>
            <person name="Viehrig K."/>
            <person name="Ye F."/>
            <person name="Su P."/>
            <person name="Kiefer A.F."/>
            <person name="Nichols A."/>
            <person name="Cepeda A.J."/>
            <person name="Yan W."/>
            <person name="Fan B."/>
            <person name="Jiang Y."/>
            <person name="Adhikari A."/>
            <person name="Zheng C.-J."/>
            <person name="Schuster L."/>
            <person name="Cowan T.M."/>
            <person name="Smanski M.J."/>
            <person name="Chevrette M.G."/>
            <person name="De Carvalho L.P.S."/>
            <person name="Shen B."/>
        </authorList>
    </citation>
    <scope>NUCLEOTIDE SEQUENCE [LARGE SCALE GENOMIC DNA]</scope>
    <source>
        <strain evidence="4 5">NPDC006488</strain>
    </source>
</reference>
<dbReference type="InterPro" id="IPR036291">
    <property type="entry name" value="NAD(P)-bd_dom_sf"/>
</dbReference>
<dbReference type="PRINTS" id="PR00081">
    <property type="entry name" value="GDHRDH"/>
</dbReference>
<dbReference type="InterPro" id="IPR020904">
    <property type="entry name" value="Sc_DH/Rdtase_CS"/>
</dbReference>
<comment type="similarity">
    <text evidence="1 3">Belongs to the short-chain dehydrogenases/reductases (SDR) family.</text>
</comment>
<dbReference type="RefSeq" id="WP_388112190.1">
    <property type="nucleotide sequence ID" value="NZ_JBIAHM010000013.1"/>
</dbReference>
<dbReference type="PROSITE" id="PS00061">
    <property type="entry name" value="ADH_SHORT"/>
    <property type="match status" value="1"/>
</dbReference>
<protein>
    <submittedName>
        <fullName evidence="4">SDR family oxidoreductase</fullName>
    </submittedName>
</protein>
<gene>
    <name evidence="4" type="ORF">ACFYNQ_33790</name>
</gene>